<sequence>MGVFRAAVVSLITNALLVGAAVLQVPPPHDAHRCEWTCLDTTGLMAVCGSDGQTYPSVCAMEQQSCRNALQGITQVTLAADHPCSDDTHRDVCGSFECLDTSGFNKVCGSDGRTYTSPCHLERAQCRSPSLSVRSHGPCASVAAARRSLDRKEWRIFTALSRFTSRNGR</sequence>
<dbReference type="Pfam" id="PF07648">
    <property type="entry name" value="Kazal_2"/>
    <property type="match status" value="2"/>
</dbReference>
<dbReference type="InterPro" id="IPR036058">
    <property type="entry name" value="Kazal_dom_sf"/>
</dbReference>
<dbReference type="PhylomeDB" id="A0A0G4GYM2"/>
<dbReference type="PANTHER" id="PTHR10913:SF45">
    <property type="entry name" value="FOLLISTATIN, ISOFORM A-RELATED"/>
    <property type="match status" value="1"/>
</dbReference>
<organism evidence="6 7">
    <name type="scientific">Vitrella brassicaformis (strain CCMP3155)</name>
    <dbReference type="NCBI Taxonomy" id="1169540"/>
    <lineage>
        <taxon>Eukaryota</taxon>
        <taxon>Sar</taxon>
        <taxon>Alveolata</taxon>
        <taxon>Colpodellida</taxon>
        <taxon>Vitrellaceae</taxon>
        <taxon>Vitrella</taxon>
    </lineage>
</organism>
<dbReference type="SUPFAM" id="SSF100895">
    <property type="entry name" value="Kazal-type serine protease inhibitors"/>
    <property type="match status" value="2"/>
</dbReference>
<keyword evidence="4" id="KW-0732">Signal</keyword>
<keyword evidence="1" id="KW-0646">Protease inhibitor</keyword>
<dbReference type="SMART" id="SM00280">
    <property type="entry name" value="KAZAL"/>
    <property type="match status" value="2"/>
</dbReference>
<dbReference type="Gene3D" id="3.30.60.30">
    <property type="match status" value="2"/>
</dbReference>
<dbReference type="STRING" id="1169540.A0A0G4GYM2"/>
<evidence type="ECO:0000256" key="1">
    <source>
        <dbReference type="ARBA" id="ARBA00022690"/>
    </source>
</evidence>
<protein>
    <recommendedName>
        <fullName evidence="5">Kazal-like domain-containing protein</fullName>
    </recommendedName>
</protein>
<dbReference type="PROSITE" id="PS51465">
    <property type="entry name" value="KAZAL_2"/>
    <property type="match status" value="1"/>
</dbReference>
<name>A0A0G4GYM2_VITBC</name>
<reference evidence="6 7" key="1">
    <citation type="submission" date="2014-11" db="EMBL/GenBank/DDBJ databases">
        <authorList>
            <person name="Zhu J."/>
            <person name="Qi W."/>
            <person name="Song R."/>
        </authorList>
    </citation>
    <scope>NUCLEOTIDE SEQUENCE [LARGE SCALE GENOMIC DNA]</scope>
</reference>
<dbReference type="EMBL" id="CDMY01000883">
    <property type="protein sequence ID" value="CEM36235.1"/>
    <property type="molecule type" value="Genomic_DNA"/>
</dbReference>
<proteinExistence type="predicted"/>
<feature type="chain" id="PRO_5005190701" description="Kazal-like domain-containing protein" evidence="4">
    <location>
        <begin position="32"/>
        <end position="169"/>
    </location>
</feature>
<dbReference type="OMA" id="FIFAPVC"/>
<dbReference type="CDD" id="cd00104">
    <property type="entry name" value="KAZAL_FS"/>
    <property type="match status" value="2"/>
</dbReference>
<evidence type="ECO:0000313" key="7">
    <source>
        <dbReference type="Proteomes" id="UP000041254"/>
    </source>
</evidence>
<dbReference type="PANTHER" id="PTHR10913">
    <property type="entry name" value="FOLLISTATIN-RELATED"/>
    <property type="match status" value="1"/>
</dbReference>
<dbReference type="InParanoid" id="A0A0G4GYM2"/>
<dbReference type="InterPro" id="IPR002350">
    <property type="entry name" value="Kazal_dom"/>
</dbReference>
<dbReference type="AlphaFoldDB" id="A0A0G4GYM2"/>
<feature type="domain" description="Kazal-like" evidence="5">
    <location>
        <begin position="78"/>
        <end position="141"/>
    </location>
</feature>
<accession>A0A0G4GYM2</accession>
<keyword evidence="7" id="KW-1185">Reference proteome</keyword>
<evidence type="ECO:0000256" key="4">
    <source>
        <dbReference type="SAM" id="SignalP"/>
    </source>
</evidence>
<feature type="signal peptide" evidence="4">
    <location>
        <begin position="1"/>
        <end position="31"/>
    </location>
</feature>
<evidence type="ECO:0000259" key="5">
    <source>
        <dbReference type="PROSITE" id="PS51465"/>
    </source>
</evidence>
<dbReference type="InterPro" id="IPR050653">
    <property type="entry name" value="Prot_Inhib_GrowthFact_Antg"/>
</dbReference>
<dbReference type="Proteomes" id="UP000041254">
    <property type="component" value="Unassembled WGS sequence"/>
</dbReference>
<dbReference type="GO" id="GO:0030154">
    <property type="term" value="P:cell differentiation"/>
    <property type="evidence" value="ECO:0007669"/>
    <property type="project" value="TreeGrafter"/>
</dbReference>
<evidence type="ECO:0000313" key="6">
    <source>
        <dbReference type="EMBL" id="CEM36235.1"/>
    </source>
</evidence>
<evidence type="ECO:0000256" key="3">
    <source>
        <dbReference type="ARBA" id="ARBA00023157"/>
    </source>
</evidence>
<evidence type="ECO:0000256" key="2">
    <source>
        <dbReference type="ARBA" id="ARBA00022900"/>
    </source>
</evidence>
<keyword evidence="3" id="KW-1015">Disulfide bond</keyword>
<dbReference type="GO" id="GO:0005576">
    <property type="term" value="C:extracellular region"/>
    <property type="evidence" value="ECO:0007669"/>
    <property type="project" value="TreeGrafter"/>
</dbReference>
<dbReference type="OrthoDB" id="5986054at2759"/>
<gene>
    <name evidence="6" type="ORF">Vbra_4626</name>
</gene>
<dbReference type="VEuPathDB" id="CryptoDB:Vbra_4626"/>
<keyword evidence="2" id="KW-0722">Serine protease inhibitor</keyword>